<evidence type="ECO:0008006" key="2">
    <source>
        <dbReference type="Google" id="ProtNLM"/>
    </source>
</evidence>
<evidence type="ECO:0000313" key="1">
    <source>
        <dbReference type="EMBL" id="PJE80639.1"/>
    </source>
</evidence>
<accession>A0A2H9TBS4</accession>
<dbReference type="EMBL" id="NSIT01000010">
    <property type="protein sequence ID" value="PJE80639.1"/>
    <property type="molecule type" value="Genomic_DNA"/>
</dbReference>
<reference evidence="1" key="1">
    <citation type="journal article" date="2017" name="Appl. Environ. Microbiol.">
        <title>Molecular characterization of an Endozoicomonas-like organism causing infection in king scallop Pecten maximus L.</title>
        <authorList>
            <person name="Cano I."/>
            <person name="van Aerle R."/>
            <person name="Ross S."/>
            <person name="Verner-Jeffreys D.W."/>
            <person name="Paley R.K."/>
            <person name="Rimmer G."/>
            <person name="Ryder D."/>
            <person name="Hooper P."/>
            <person name="Stone D."/>
            <person name="Feist S.W."/>
        </authorList>
    </citation>
    <scope>NUCLEOTIDE SEQUENCE</scope>
</reference>
<protein>
    <recommendedName>
        <fullName evidence="2">Spore coat protein U domain-containing protein</fullName>
    </recommendedName>
</protein>
<dbReference type="AlphaFoldDB" id="A0A2H9TBS4"/>
<comment type="caution">
    <text evidence="1">The sequence shown here is derived from an EMBL/GenBank/DDBJ whole genome shotgun (WGS) entry which is preliminary data.</text>
</comment>
<proteinExistence type="predicted"/>
<sequence>MRAVLRRIYHGFFISLLLVCLAGTARADMSINGIVTPDIILPDGQSTVDYRITVVFKPYEGRGPNKGKFTKYRFGLADEDVTNNGSSGNIGDSARVDELSKYLLPTVIFSQANSTPSQKSFSLGYYSHDYDRGTGFDPGTNNTAFTLTGEVAVTLNADALRAKLQEDPNFKLSFWVIGQDTSGDMADSSIGAQTSPITVKTQASVKVSQLKDIALFDDRTTATMGFCVYVSQSLYEYALTGLRGKYAPAFQLKSSNGTAIHYEVAFANTLAELNAAPYREDSTYFDYIGPLNGSSDQNCAGGQTAAVGIKIPNDQLPVNDGVYTDTLTVTVEPY</sequence>
<organism evidence="1">
    <name type="scientific">invertebrate metagenome</name>
    <dbReference type="NCBI Taxonomy" id="1711999"/>
    <lineage>
        <taxon>unclassified sequences</taxon>
        <taxon>metagenomes</taxon>
        <taxon>organismal metagenomes</taxon>
    </lineage>
</organism>
<name>A0A2H9TBS4_9ZZZZ</name>
<gene>
    <name evidence="1" type="ORF">CI610_00378</name>
</gene>